<evidence type="ECO:0000256" key="4">
    <source>
        <dbReference type="ARBA" id="ARBA00022630"/>
    </source>
</evidence>
<evidence type="ECO:0000256" key="7">
    <source>
        <dbReference type="PIRNR" id="PIRNR038996"/>
    </source>
</evidence>
<reference evidence="9 10" key="1">
    <citation type="submission" date="2016-08" db="EMBL/GenBank/DDBJ databases">
        <authorList>
            <person name="Seilhamer J.J."/>
        </authorList>
    </citation>
    <scope>NUCLEOTIDE SEQUENCE [LARGE SCALE GENOMIC DNA]</scope>
    <source>
        <strain evidence="9">M3/6</strain>
    </source>
</reference>
<dbReference type="SUPFAM" id="SSF52218">
    <property type="entry name" value="Flavoproteins"/>
    <property type="match status" value="1"/>
</dbReference>
<dbReference type="GO" id="GO:0010181">
    <property type="term" value="F:FMN binding"/>
    <property type="evidence" value="ECO:0007669"/>
    <property type="project" value="UniProtKB-UniRule"/>
</dbReference>
<dbReference type="NCBIfam" id="TIGR01752">
    <property type="entry name" value="flav_long"/>
    <property type="match status" value="1"/>
</dbReference>
<dbReference type="PRINTS" id="PR00369">
    <property type="entry name" value="FLAVODOXIN"/>
</dbReference>
<evidence type="ECO:0000256" key="6">
    <source>
        <dbReference type="ARBA" id="ARBA00022982"/>
    </source>
</evidence>
<dbReference type="PIRSF" id="PIRSF038996">
    <property type="entry name" value="FldA"/>
    <property type="match status" value="1"/>
</dbReference>
<evidence type="ECO:0000256" key="1">
    <source>
        <dbReference type="ARBA" id="ARBA00001917"/>
    </source>
</evidence>
<evidence type="ECO:0000256" key="5">
    <source>
        <dbReference type="ARBA" id="ARBA00022643"/>
    </source>
</evidence>
<accession>A0A1R3TEW7</accession>
<keyword evidence="6 7" id="KW-0249">Electron transport</keyword>
<dbReference type="GO" id="GO:0009055">
    <property type="term" value="F:electron transfer activity"/>
    <property type="evidence" value="ECO:0007669"/>
    <property type="project" value="UniProtKB-UniRule"/>
</dbReference>
<dbReference type="STRING" id="1642647.PSM36_3400"/>
<evidence type="ECO:0000259" key="8">
    <source>
        <dbReference type="PROSITE" id="PS50902"/>
    </source>
</evidence>
<dbReference type="InterPro" id="IPR010086">
    <property type="entry name" value="Flavodoxin_lc"/>
</dbReference>
<keyword evidence="5 7" id="KW-0288">FMN</keyword>
<keyword evidence="10" id="KW-1185">Reference proteome</keyword>
<name>A0A1R3TEW7_9BACT</name>
<sequence>MNKIAILYGSSGGNAESVARQVQDLFDGNADLYNVEYVSIDEIKDYPYFVVGTSTTGIGDLQDDWDGFLPSFAGMDFTGKKVAIFALGDSASYSTSFAESMKVVYDELSDKAEIVGRVPDEGYTYDESTAVIDGLWVGLPIDEDNEYDMTEERLAKWVETLKEEFV</sequence>
<dbReference type="InterPro" id="IPR029039">
    <property type="entry name" value="Flavoprotein-like_sf"/>
</dbReference>
<dbReference type="Pfam" id="PF00258">
    <property type="entry name" value="Flavodoxin_1"/>
    <property type="match status" value="1"/>
</dbReference>
<comment type="cofactor">
    <cofactor evidence="1 7">
        <name>FMN</name>
        <dbReference type="ChEBI" id="CHEBI:58210"/>
    </cofactor>
</comment>
<dbReference type="RefSeq" id="WP_019538294.1">
    <property type="nucleotide sequence ID" value="NZ_LT605205.1"/>
</dbReference>
<protein>
    <recommendedName>
        <fullName evidence="7">Flavodoxin</fullName>
    </recommendedName>
</protein>
<organism evidence="9 10">
    <name type="scientific">Proteiniphilum saccharofermentans</name>
    <dbReference type="NCBI Taxonomy" id="1642647"/>
    <lineage>
        <taxon>Bacteria</taxon>
        <taxon>Pseudomonadati</taxon>
        <taxon>Bacteroidota</taxon>
        <taxon>Bacteroidia</taxon>
        <taxon>Bacteroidales</taxon>
        <taxon>Dysgonomonadaceae</taxon>
        <taxon>Proteiniphilum</taxon>
    </lineage>
</organism>
<dbReference type="PANTHER" id="PTHR42809">
    <property type="entry name" value="FLAVODOXIN 2"/>
    <property type="match status" value="1"/>
</dbReference>
<dbReference type="InterPro" id="IPR008254">
    <property type="entry name" value="Flavodoxin/NO_synth"/>
</dbReference>
<dbReference type="InterPro" id="IPR050619">
    <property type="entry name" value="Flavodoxin"/>
</dbReference>
<dbReference type="Gene3D" id="3.40.50.360">
    <property type="match status" value="1"/>
</dbReference>
<keyword evidence="4 7" id="KW-0285">Flavoprotein</keyword>
<evidence type="ECO:0000256" key="2">
    <source>
        <dbReference type="ARBA" id="ARBA00005267"/>
    </source>
</evidence>
<proteinExistence type="inferred from homology"/>
<dbReference type="PANTHER" id="PTHR42809:SF1">
    <property type="entry name" value="FLAVODOXIN 1"/>
    <property type="match status" value="1"/>
</dbReference>
<dbReference type="NCBIfam" id="NF006739">
    <property type="entry name" value="PRK09267.1-5"/>
    <property type="match status" value="1"/>
</dbReference>
<dbReference type="KEGG" id="psac:PSM36_3400"/>
<evidence type="ECO:0000313" key="9">
    <source>
        <dbReference type="EMBL" id="SCD22184.1"/>
    </source>
</evidence>
<dbReference type="PROSITE" id="PS50902">
    <property type="entry name" value="FLAVODOXIN_LIKE"/>
    <property type="match status" value="1"/>
</dbReference>
<evidence type="ECO:0000256" key="3">
    <source>
        <dbReference type="ARBA" id="ARBA00022448"/>
    </source>
</evidence>
<comment type="similarity">
    <text evidence="2 7">Belongs to the flavodoxin family.</text>
</comment>
<dbReference type="Proteomes" id="UP000187464">
    <property type="component" value="Chromosome I"/>
</dbReference>
<feature type="domain" description="Flavodoxin-like" evidence="8">
    <location>
        <begin position="4"/>
        <end position="162"/>
    </location>
</feature>
<dbReference type="InterPro" id="IPR001094">
    <property type="entry name" value="Flavdoxin-like"/>
</dbReference>
<dbReference type="AlphaFoldDB" id="A0A1R3TEW7"/>
<dbReference type="EMBL" id="LT605205">
    <property type="protein sequence ID" value="SCD22184.1"/>
    <property type="molecule type" value="Genomic_DNA"/>
</dbReference>
<comment type="function">
    <text evidence="7">Low-potential electron donor to a number of redox enzymes.</text>
</comment>
<evidence type="ECO:0000313" key="10">
    <source>
        <dbReference type="Proteomes" id="UP000187464"/>
    </source>
</evidence>
<gene>
    <name evidence="9" type="ORF">PSM36_3400</name>
</gene>
<keyword evidence="3 7" id="KW-0813">Transport</keyword>